<gene>
    <name evidence="2" type="ORF">F5X68DRAFT_264248</name>
</gene>
<evidence type="ECO:0000256" key="1">
    <source>
        <dbReference type="SAM" id="MobiDB-lite"/>
    </source>
</evidence>
<evidence type="ECO:0000313" key="2">
    <source>
        <dbReference type="EMBL" id="KAH6676040.1"/>
    </source>
</evidence>
<evidence type="ECO:0000313" key="3">
    <source>
        <dbReference type="Proteomes" id="UP000770015"/>
    </source>
</evidence>
<feature type="region of interest" description="Disordered" evidence="1">
    <location>
        <begin position="1"/>
        <end position="25"/>
    </location>
</feature>
<feature type="compositionally biased region" description="Basic and acidic residues" evidence="1">
    <location>
        <begin position="191"/>
        <end position="210"/>
    </location>
</feature>
<protein>
    <submittedName>
        <fullName evidence="2">Uncharacterized protein</fullName>
    </submittedName>
</protein>
<reference evidence="2" key="1">
    <citation type="journal article" date="2021" name="Nat. Commun.">
        <title>Genetic determinants of endophytism in the Arabidopsis root mycobiome.</title>
        <authorList>
            <person name="Mesny F."/>
            <person name="Miyauchi S."/>
            <person name="Thiergart T."/>
            <person name="Pickel B."/>
            <person name="Atanasova L."/>
            <person name="Karlsson M."/>
            <person name="Huettel B."/>
            <person name="Barry K.W."/>
            <person name="Haridas S."/>
            <person name="Chen C."/>
            <person name="Bauer D."/>
            <person name="Andreopoulos W."/>
            <person name="Pangilinan J."/>
            <person name="LaButti K."/>
            <person name="Riley R."/>
            <person name="Lipzen A."/>
            <person name="Clum A."/>
            <person name="Drula E."/>
            <person name="Henrissat B."/>
            <person name="Kohler A."/>
            <person name="Grigoriev I.V."/>
            <person name="Martin F.M."/>
            <person name="Hacquard S."/>
        </authorList>
    </citation>
    <scope>NUCLEOTIDE SEQUENCE</scope>
    <source>
        <strain evidence="2">MPI-SDFR-AT-0117</strain>
    </source>
</reference>
<feature type="region of interest" description="Disordered" evidence="1">
    <location>
        <begin position="173"/>
        <end position="210"/>
    </location>
</feature>
<organism evidence="2 3">
    <name type="scientific">Plectosphaerella plurivora</name>
    <dbReference type="NCBI Taxonomy" id="936078"/>
    <lineage>
        <taxon>Eukaryota</taxon>
        <taxon>Fungi</taxon>
        <taxon>Dikarya</taxon>
        <taxon>Ascomycota</taxon>
        <taxon>Pezizomycotina</taxon>
        <taxon>Sordariomycetes</taxon>
        <taxon>Hypocreomycetidae</taxon>
        <taxon>Glomerellales</taxon>
        <taxon>Plectosphaerellaceae</taxon>
        <taxon>Plectosphaerella</taxon>
    </lineage>
</organism>
<accession>A0A9P8V605</accession>
<comment type="caution">
    <text evidence="2">The sequence shown here is derived from an EMBL/GenBank/DDBJ whole genome shotgun (WGS) entry which is preliminary data.</text>
</comment>
<dbReference type="AlphaFoldDB" id="A0A9P8V605"/>
<keyword evidence="3" id="KW-1185">Reference proteome</keyword>
<dbReference type="Proteomes" id="UP000770015">
    <property type="component" value="Unassembled WGS sequence"/>
</dbReference>
<dbReference type="EMBL" id="JAGSXJ010000024">
    <property type="protein sequence ID" value="KAH6676040.1"/>
    <property type="molecule type" value="Genomic_DNA"/>
</dbReference>
<proteinExistence type="predicted"/>
<feature type="region of interest" description="Disordered" evidence="1">
    <location>
        <begin position="129"/>
        <end position="160"/>
    </location>
</feature>
<sequence>MKEWRERRGPGTLTDFVDPDTANNTPARKRGRILAVAKAKQNERIAAALAARNLANSQVDNTQTESTPVDNTQANNSLVNNRVSDSTVPVRRRVDSGHLTRSLETRVFGTAAADADDAEDIGGDDIKYLMQPPPTPAAAVDQGPVSDETSNKPSPSPGDLLFLQQCDQFRVEEGNEIAEEPPRKRRAPRRSKAEMDKVRADKEAARIKREEERARKLAALNGKTSTPKDSVKKEKNVVNLITPPRPAPPTPAATGVVEIEDDYDPNLLYQKPRSVTMATPTFGARGSTVAPPSVRSTATATPGLDTYGFSQGFNPAMNYPTPSTSYSVPSGNYATLARNGSIPSRNAPLPSFQTNFGMEPSASQRHYGYPMRQNASFSGSSYGYGMMGQYQPMGFNYGMPQNGYAQSSYSMNQDPIFNLAPIYGNTGNTGNTGQTGQTGSDACVLFGDSPANQPATEPQSAMTSQKAPLALMDIIPTIESDNDHAGP</sequence>
<name>A0A9P8V605_9PEZI</name>